<feature type="region of interest" description="Disordered" evidence="1">
    <location>
        <begin position="386"/>
        <end position="424"/>
    </location>
</feature>
<dbReference type="GeneID" id="40315259"/>
<reference evidence="3 4" key="1">
    <citation type="journal article" date="2018" name="BMC Genomics">
        <title>Genomic comparison of Trypanosoma conorhini and Trypanosoma rangeli to Trypanosoma cruzi strains of high and low virulence.</title>
        <authorList>
            <person name="Bradwell K.R."/>
            <person name="Koparde V.N."/>
            <person name="Matveyev A.V."/>
            <person name="Serrano M.G."/>
            <person name="Alves J.M."/>
            <person name="Parikh H."/>
            <person name="Huang B."/>
            <person name="Lee V."/>
            <person name="Espinosa-Alvarez O."/>
            <person name="Ortiz P.A."/>
            <person name="Costa-Martins A.G."/>
            <person name="Teixeira M.M."/>
            <person name="Buck G.A."/>
        </authorList>
    </citation>
    <scope>NUCLEOTIDE SEQUENCE [LARGE SCALE GENOMIC DNA]</scope>
    <source>
        <strain evidence="3 4">025E</strain>
    </source>
</reference>
<dbReference type="AlphaFoldDB" id="A0A422Q8A6"/>
<comment type="caution">
    <text evidence="3">The sequence shown here is derived from an EMBL/GenBank/DDBJ whole genome shotgun (WGS) entry which is preliminary data.</text>
</comment>
<name>A0A422Q8A6_9TRYP</name>
<dbReference type="Proteomes" id="UP000284403">
    <property type="component" value="Unassembled WGS sequence"/>
</dbReference>
<protein>
    <submittedName>
        <fullName evidence="3">Golgi/lysosome glycoprotein</fullName>
    </submittedName>
</protein>
<dbReference type="OrthoDB" id="270523at2759"/>
<keyword evidence="4" id="KW-1185">Reference proteome</keyword>
<keyword evidence="2" id="KW-0732">Signal</keyword>
<proteinExistence type="predicted"/>
<feature type="chain" id="PRO_5019484989" evidence="2">
    <location>
        <begin position="22"/>
        <end position="424"/>
    </location>
</feature>
<feature type="compositionally biased region" description="Low complexity" evidence="1">
    <location>
        <begin position="391"/>
        <end position="403"/>
    </location>
</feature>
<sequence>MNLAPLLTLFLLSLCCPVAQGVNLYPSCQGGELQGSADAGGETTIFALSQKTRALKLTCLAYEVSSLMGGMKKGAKDPCGVAHQTEYLHRLVIRAATEDKASGKVNLTDFDVKDLAGGSLGDVVIRLPGPSRLSLVFMNNAVNRRCSLRIRAIMSYTEKTEPTQQESLPVAVSVVPRTVYVKRSATTSVFLRYPQGTDMRAAQSDVVKLVDLSKECATGGAGGHIMRLPPSLPPMPHLGDPATLGLRDYYFDTPETYRVCYYGNGTQTGAELAVIRVFDGNPAYYQVVSGQDEEGRVFVGAKTTVKFHGYDLDTRPGGDRAKFVSDSEECATAKAAGGVSEATNLGPGDSYGPGTTYTLWTWVLREAGAFKVCYKRRNGVWTEVPSITDVGPDAAAAPTPGATDPKRVPRPTDPCDESGMSHGK</sequence>
<dbReference type="EMBL" id="MKKU01000053">
    <property type="protein sequence ID" value="RNF26184.1"/>
    <property type="molecule type" value="Genomic_DNA"/>
</dbReference>
<evidence type="ECO:0000256" key="1">
    <source>
        <dbReference type="SAM" id="MobiDB-lite"/>
    </source>
</evidence>
<feature type="signal peptide" evidence="2">
    <location>
        <begin position="1"/>
        <end position="21"/>
    </location>
</feature>
<gene>
    <name evidence="3" type="ORF">Tco025E_01648</name>
</gene>
<accession>A0A422Q8A6</accession>
<evidence type="ECO:0000313" key="3">
    <source>
        <dbReference type="EMBL" id="RNF26184.1"/>
    </source>
</evidence>
<evidence type="ECO:0000313" key="4">
    <source>
        <dbReference type="Proteomes" id="UP000284403"/>
    </source>
</evidence>
<dbReference type="RefSeq" id="XP_029231390.1">
    <property type="nucleotide sequence ID" value="XM_029368585.1"/>
</dbReference>
<organism evidence="3 4">
    <name type="scientific">Trypanosoma conorhini</name>
    <dbReference type="NCBI Taxonomy" id="83891"/>
    <lineage>
        <taxon>Eukaryota</taxon>
        <taxon>Discoba</taxon>
        <taxon>Euglenozoa</taxon>
        <taxon>Kinetoplastea</taxon>
        <taxon>Metakinetoplastina</taxon>
        <taxon>Trypanosomatida</taxon>
        <taxon>Trypanosomatidae</taxon>
        <taxon>Trypanosoma</taxon>
    </lineage>
</organism>
<evidence type="ECO:0000256" key="2">
    <source>
        <dbReference type="SAM" id="SignalP"/>
    </source>
</evidence>